<evidence type="ECO:0000256" key="5">
    <source>
        <dbReference type="ARBA" id="ARBA00022801"/>
    </source>
</evidence>
<name>A0AAQ4DY55_AMBAM</name>
<dbReference type="Pfam" id="PF00089">
    <property type="entry name" value="Trypsin"/>
    <property type="match status" value="1"/>
</dbReference>
<dbReference type="GO" id="GO:0004252">
    <property type="term" value="F:serine-type endopeptidase activity"/>
    <property type="evidence" value="ECO:0007669"/>
    <property type="project" value="UniProtKB-UniRule"/>
</dbReference>
<dbReference type="InterPro" id="IPR001314">
    <property type="entry name" value="Peptidase_S1A"/>
</dbReference>
<accession>A0AAQ4DY55</accession>
<evidence type="ECO:0000256" key="4">
    <source>
        <dbReference type="ARBA" id="ARBA00022729"/>
    </source>
</evidence>
<dbReference type="InterPro" id="IPR018114">
    <property type="entry name" value="TRYPSIN_HIS"/>
</dbReference>
<dbReference type="InterPro" id="IPR009003">
    <property type="entry name" value="Peptidase_S1_PA"/>
</dbReference>
<dbReference type="GO" id="GO:0006508">
    <property type="term" value="P:proteolysis"/>
    <property type="evidence" value="ECO:0007669"/>
    <property type="project" value="UniProtKB-KW"/>
</dbReference>
<comment type="domain">
    <text evidence="10">The clip domain consists of 35-55 residues which are 'knitted' together usually by 3 conserved disulfide bonds forming a clip-like compact structure.</text>
</comment>
<feature type="domain" description="Clip" evidence="13">
    <location>
        <begin position="97"/>
        <end position="140"/>
    </location>
</feature>
<evidence type="ECO:0000259" key="13">
    <source>
        <dbReference type="PROSITE" id="PS51888"/>
    </source>
</evidence>
<dbReference type="Gene3D" id="2.40.10.10">
    <property type="entry name" value="Trypsin-like serine proteases"/>
    <property type="match status" value="1"/>
</dbReference>
<evidence type="ECO:0000259" key="12">
    <source>
        <dbReference type="PROSITE" id="PS50240"/>
    </source>
</evidence>
<dbReference type="InterPro" id="IPR033116">
    <property type="entry name" value="TRYPSIN_SER"/>
</dbReference>
<dbReference type="PROSITE" id="PS50240">
    <property type="entry name" value="TRYPSIN_DOM"/>
    <property type="match status" value="1"/>
</dbReference>
<dbReference type="InterPro" id="IPR001254">
    <property type="entry name" value="Trypsin_dom"/>
</dbReference>
<keyword evidence="6 9" id="KW-0720">Serine protease</keyword>
<dbReference type="Pfam" id="PF12032">
    <property type="entry name" value="CLIP"/>
    <property type="match status" value="1"/>
</dbReference>
<gene>
    <name evidence="14" type="ORF">V5799_005816</name>
</gene>
<evidence type="ECO:0000313" key="14">
    <source>
        <dbReference type="EMBL" id="KAK8767395.1"/>
    </source>
</evidence>
<comment type="similarity">
    <text evidence="8 10">Belongs to the peptidase S1 family. CLIP subfamily.</text>
</comment>
<feature type="region of interest" description="Disordered" evidence="11">
    <location>
        <begin position="184"/>
        <end position="225"/>
    </location>
</feature>
<keyword evidence="3 9" id="KW-0645">Protease</keyword>
<keyword evidence="7" id="KW-1015">Disulfide bond</keyword>
<keyword evidence="5 9" id="KW-0378">Hydrolase</keyword>
<protein>
    <recommendedName>
        <fullName evidence="10">CLIP domain-containing serine protease</fullName>
        <ecNumber evidence="9">3.4.21.-</ecNumber>
    </recommendedName>
</protein>
<evidence type="ECO:0000256" key="8">
    <source>
        <dbReference type="ARBA" id="ARBA00024195"/>
    </source>
</evidence>
<evidence type="ECO:0000256" key="11">
    <source>
        <dbReference type="SAM" id="MobiDB-lite"/>
    </source>
</evidence>
<evidence type="ECO:0000313" key="15">
    <source>
        <dbReference type="Proteomes" id="UP001321473"/>
    </source>
</evidence>
<dbReference type="SMART" id="SM00680">
    <property type="entry name" value="CLIP"/>
    <property type="match status" value="1"/>
</dbReference>
<dbReference type="SUPFAM" id="SSF50494">
    <property type="entry name" value="Trypsin-like serine proteases"/>
    <property type="match status" value="1"/>
</dbReference>
<dbReference type="PRINTS" id="PR00722">
    <property type="entry name" value="CHYMOTRYPSIN"/>
</dbReference>
<comment type="subcellular location">
    <subcellularLocation>
        <location evidence="1 10">Secreted</location>
    </subcellularLocation>
</comment>
<dbReference type="InterPro" id="IPR038565">
    <property type="entry name" value="CLIP_sf"/>
</dbReference>
<dbReference type="InterPro" id="IPR022700">
    <property type="entry name" value="CLIP"/>
</dbReference>
<evidence type="ECO:0000256" key="7">
    <source>
        <dbReference type="ARBA" id="ARBA00023157"/>
    </source>
</evidence>
<evidence type="ECO:0000256" key="6">
    <source>
        <dbReference type="ARBA" id="ARBA00022825"/>
    </source>
</evidence>
<evidence type="ECO:0000256" key="9">
    <source>
        <dbReference type="RuleBase" id="RU363034"/>
    </source>
</evidence>
<proteinExistence type="inferred from homology"/>
<dbReference type="Proteomes" id="UP001321473">
    <property type="component" value="Unassembled WGS sequence"/>
</dbReference>
<evidence type="ECO:0000256" key="3">
    <source>
        <dbReference type="ARBA" id="ARBA00022670"/>
    </source>
</evidence>
<keyword evidence="15" id="KW-1185">Reference proteome</keyword>
<dbReference type="EC" id="3.4.21.-" evidence="9"/>
<feature type="domain" description="Peptidase S1" evidence="12">
    <location>
        <begin position="241"/>
        <end position="489"/>
    </location>
</feature>
<reference evidence="14 15" key="1">
    <citation type="journal article" date="2023" name="Arcadia Sci">
        <title>De novo assembly of a long-read Amblyomma americanum tick genome.</title>
        <authorList>
            <person name="Chou S."/>
            <person name="Poskanzer K.E."/>
            <person name="Rollins M."/>
            <person name="Thuy-Boun P.S."/>
        </authorList>
    </citation>
    <scope>NUCLEOTIDE SEQUENCE [LARGE SCALE GENOMIC DNA]</scope>
    <source>
        <strain evidence="14">F_SG_1</strain>
        <tissue evidence="14">Salivary glands</tissue>
    </source>
</reference>
<dbReference type="AlphaFoldDB" id="A0AAQ4DY55"/>
<comment type="caution">
    <text evidence="14">The sequence shown here is derived from an EMBL/GenBank/DDBJ whole genome shotgun (WGS) entry which is preliminary data.</text>
</comment>
<sequence length="489" mass="52104">MFLCWLAGWRGREAVVGLERSAAAAGSQSAAGGSFPRWGAILQPALTGSGGIMRLRVLLALCLLAPVLAAKDEEETETPEKRLLVFPQNELPSPGGYCQSPLGVAGRCVPYQECRFLFDDEFLARRSLCGFVRRQSLVCCPQNGGGGGGFGGGGGGFGGGGGGFGGGFGGNGFGNGFGNFFPQQPSRPPFFPGGGGGGRPRGPPQFGGPRQPPVQQPRPRPAQKIWGTEDCGVASSALVRIVGGRESNLGAWPWIALLFIDVHGNGVRSPLCGGALVTPRHVLTAAHCTFSGNRSLTPEAFVARLGEHDYLSTDDGANPVDEPVVHIERHAQFNPRTYLNDVAVLKLRRPVPLSKDIALICLPYGSLQTDEYQSRMANIAGWGELYYGGPSSASLQDTRIPIQSLDTCKESFKRTSITFTDHYLCAGSLKGDKDACRGDSGGPLMLLDDQQRFTIIGITSFGRRCAEPGYPGVYTRVAKYLDWIQPRLV</sequence>
<dbReference type="PANTHER" id="PTHR24252:SF10">
    <property type="entry name" value="SERINE PROTEASE 56"/>
    <property type="match status" value="1"/>
</dbReference>
<dbReference type="GO" id="GO:0005576">
    <property type="term" value="C:extracellular region"/>
    <property type="evidence" value="ECO:0007669"/>
    <property type="project" value="UniProtKB-SubCell"/>
</dbReference>
<dbReference type="PROSITE" id="PS00134">
    <property type="entry name" value="TRYPSIN_HIS"/>
    <property type="match status" value="1"/>
</dbReference>
<keyword evidence="4" id="KW-0732">Signal</keyword>
<dbReference type="PANTHER" id="PTHR24252">
    <property type="entry name" value="ACROSIN-RELATED"/>
    <property type="match status" value="1"/>
</dbReference>
<dbReference type="CDD" id="cd00190">
    <property type="entry name" value="Tryp_SPc"/>
    <property type="match status" value="1"/>
</dbReference>
<dbReference type="PROSITE" id="PS00135">
    <property type="entry name" value="TRYPSIN_SER"/>
    <property type="match status" value="1"/>
</dbReference>
<dbReference type="PROSITE" id="PS51888">
    <property type="entry name" value="CLIP"/>
    <property type="match status" value="1"/>
</dbReference>
<dbReference type="InterPro" id="IPR043504">
    <property type="entry name" value="Peptidase_S1_PA_chymotrypsin"/>
</dbReference>
<evidence type="ECO:0000256" key="2">
    <source>
        <dbReference type="ARBA" id="ARBA00022525"/>
    </source>
</evidence>
<evidence type="ECO:0000256" key="1">
    <source>
        <dbReference type="ARBA" id="ARBA00004613"/>
    </source>
</evidence>
<dbReference type="FunFam" id="2.40.10.10:FF:000015">
    <property type="entry name" value="Atrial natriuretic peptide-converting enzyme"/>
    <property type="match status" value="1"/>
</dbReference>
<organism evidence="14 15">
    <name type="scientific">Amblyomma americanum</name>
    <name type="common">Lone star tick</name>
    <dbReference type="NCBI Taxonomy" id="6943"/>
    <lineage>
        <taxon>Eukaryota</taxon>
        <taxon>Metazoa</taxon>
        <taxon>Ecdysozoa</taxon>
        <taxon>Arthropoda</taxon>
        <taxon>Chelicerata</taxon>
        <taxon>Arachnida</taxon>
        <taxon>Acari</taxon>
        <taxon>Parasitiformes</taxon>
        <taxon>Ixodida</taxon>
        <taxon>Ixodoidea</taxon>
        <taxon>Ixodidae</taxon>
        <taxon>Amblyomminae</taxon>
        <taxon>Amblyomma</taxon>
    </lineage>
</organism>
<evidence type="ECO:0000256" key="10">
    <source>
        <dbReference type="RuleBase" id="RU366078"/>
    </source>
</evidence>
<feature type="compositionally biased region" description="Pro residues" evidence="11">
    <location>
        <begin position="210"/>
        <end position="220"/>
    </location>
</feature>
<dbReference type="SMART" id="SM00020">
    <property type="entry name" value="Tryp_SPc"/>
    <property type="match status" value="1"/>
</dbReference>
<dbReference type="Gene3D" id="3.30.1640.30">
    <property type="match status" value="1"/>
</dbReference>
<keyword evidence="2 10" id="KW-0964">Secreted</keyword>
<dbReference type="EMBL" id="JARKHS020025498">
    <property type="protein sequence ID" value="KAK8767395.1"/>
    <property type="molecule type" value="Genomic_DNA"/>
</dbReference>